<reference evidence="2" key="1">
    <citation type="journal article" date="2015" name="PLoS ONE">
        <title>Comprehensive Evaluation of Toxoplasma gondii VEG and Neospora caninum LIV Genomes with Tachyzoite Stage Transcriptome and Proteome Defines Novel Transcript Features.</title>
        <authorList>
            <person name="Ramaprasad A."/>
            <person name="Mourier T."/>
            <person name="Naeem R."/>
            <person name="Malas T.B."/>
            <person name="Moussa E."/>
            <person name="Panigrahi A."/>
            <person name="Vermont S.J."/>
            <person name="Otto T.D."/>
            <person name="Wastling J."/>
            <person name="Pain A."/>
        </authorList>
    </citation>
    <scope>NUCLEOTIDE SEQUENCE</scope>
    <source>
        <strain evidence="2">Liverpool</strain>
    </source>
</reference>
<feature type="compositionally biased region" description="Polar residues" evidence="1">
    <location>
        <begin position="107"/>
        <end position="120"/>
    </location>
</feature>
<dbReference type="EMBL" id="LN714482">
    <property type="protein sequence ID" value="CEL66688.1"/>
    <property type="molecule type" value="Genomic_DNA"/>
</dbReference>
<feature type="region of interest" description="Disordered" evidence="1">
    <location>
        <begin position="372"/>
        <end position="408"/>
    </location>
</feature>
<evidence type="ECO:0000256" key="1">
    <source>
        <dbReference type="SAM" id="MobiDB-lite"/>
    </source>
</evidence>
<organism evidence="2">
    <name type="scientific">Neospora caninum (strain Liverpool)</name>
    <dbReference type="NCBI Taxonomy" id="572307"/>
    <lineage>
        <taxon>Eukaryota</taxon>
        <taxon>Sar</taxon>
        <taxon>Alveolata</taxon>
        <taxon>Apicomplexa</taxon>
        <taxon>Conoidasida</taxon>
        <taxon>Coccidia</taxon>
        <taxon>Eucoccidiorida</taxon>
        <taxon>Eimeriorina</taxon>
        <taxon>Sarcocystidae</taxon>
        <taxon>Neospora</taxon>
    </lineage>
</organism>
<feature type="compositionally biased region" description="Basic and acidic residues" evidence="1">
    <location>
        <begin position="1"/>
        <end position="28"/>
    </location>
</feature>
<feature type="compositionally biased region" description="Basic residues" evidence="1">
    <location>
        <begin position="72"/>
        <end position="93"/>
    </location>
</feature>
<feature type="compositionally biased region" description="Basic and acidic residues" evidence="1">
    <location>
        <begin position="317"/>
        <end position="333"/>
    </location>
</feature>
<evidence type="ECO:0000313" key="2">
    <source>
        <dbReference type="EMBL" id="CEL66688.1"/>
    </source>
</evidence>
<feature type="compositionally biased region" description="Basic and acidic residues" evidence="1">
    <location>
        <begin position="96"/>
        <end position="106"/>
    </location>
</feature>
<protein>
    <submittedName>
        <fullName evidence="2">Uncharacterized protein</fullName>
    </submittedName>
</protein>
<proteinExistence type="predicted"/>
<accession>A0A0F7UA00</accession>
<feature type="region of interest" description="Disordered" evidence="1">
    <location>
        <begin position="1"/>
        <end position="354"/>
    </location>
</feature>
<feature type="compositionally biased region" description="Basic and acidic residues" evidence="1">
    <location>
        <begin position="173"/>
        <end position="182"/>
    </location>
</feature>
<feature type="region of interest" description="Disordered" evidence="1">
    <location>
        <begin position="560"/>
        <end position="619"/>
    </location>
</feature>
<feature type="compositionally biased region" description="Basic residues" evidence="1">
    <location>
        <begin position="29"/>
        <end position="39"/>
    </location>
</feature>
<feature type="compositionally biased region" description="Basic and acidic residues" evidence="1">
    <location>
        <begin position="134"/>
        <end position="145"/>
    </location>
</feature>
<gene>
    <name evidence="2" type="ORF">BN1204_024984</name>
</gene>
<sequence>MRYSDNERVKRLRDGSRHRRSESPSSERRSRHRARRRSRDLRPSPGGDWYRTRNDVRRATHGVRHCQSPTNSRRRRTSFRRASRSRSCRRVSPYHRGNETRRRNDSPTRSSAYRSWSSVGQRGGSASPKRQHRKTETEGRLDNHTRSKAAAGIATIGSREAFRRATGQIVRRRCSESQDSVRSHQAKPVANEDQEAGHGHSRCPGRRTRTASPCPPLQRESLGVERDGERVNQGAAVDAKCLQSERPSVGARRLSRSQSLTPVSADDPSEASRSRRRVVSDGKRNLPGGAAHFLNQKDPGERQDQDVESEVVQSGESQEKGDSEGDRDAKLPTEVELASDSTVPTHEVVSLGRSGRVRPLDKAESFNMRLLPPAAEDGSKDDVTWGRGSTKKAKSISDHATPTDSKQGKELIMKSQNKREVGQKHEMESFVVRDPCAHTSTALSRCADGRVVLASEVDVFETKASEVSRVMRVQHRSAFRKEPLYRGRHLQHEKRAAVAQAHFRSASNPDATGCGRPRLDRHLSSQILRVPFPVGNQHGKPLRSNPSFFGQLQQDHQINSSRFPFASGPGSPPLSRSQLSYPPSQWNAPKNSYPVSPIPRPSTRASPWNGGTGRQDSKWRHDMYEQIAHEPEKHRKRFNLYGETLEAVD</sequence>
<feature type="compositionally biased region" description="Polar residues" evidence="1">
    <location>
        <begin position="574"/>
        <end position="594"/>
    </location>
</feature>
<dbReference type="AlphaFoldDB" id="A0A0F7UA00"/>
<name>A0A0F7UA00_NEOCL</name>
<feature type="compositionally biased region" description="Basic residues" evidence="1">
    <location>
        <begin position="199"/>
        <end position="209"/>
    </location>
</feature>
<feature type="compositionally biased region" description="Basic and acidic residues" evidence="1">
    <location>
        <begin position="270"/>
        <end position="284"/>
    </location>
</feature>